<protein>
    <recommendedName>
        <fullName evidence="4">DUF11 domain-containing protein</fullName>
    </recommendedName>
</protein>
<accession>A0A385TNI8</accession>
<evidence type="ECO:0000259" key="4">
    <source>
        <dbReference type="Pfam" id="PF01345"/>
    </source>
</evidence>
<dbReference type="Gene3D" id="2.60.40.1120">
    <property type="entry name" value="Carboxypeptidase-like, regulatory domain"/>
    <property type="match status" value="16"/>
</dbReference>
<dbReference type="PANTHER" id="PTHR36108">
    <property type="entry name" value="COLOSSIN-B-RELATED"/>
    <property type="match status" value="1"/>
</dbReference>
<dbReference type="SUPFAM" id="SSF49452">
    <property type="entry name" value="Starch-binding domain-like"/>
    <property type="match status" value="9"/>
</dbReference>
<gene>
    <name evidence="5" type="ORF">D5F53_12190</name>
</gene>
<dbReference type="Pfam" id="PF13620">
    <property type="entry name" value="CarboxypepD_reg"/>
    <property type="match status" value="15"/>
</dbReference>
<dbReference type="EMBL" id="CP032412">
    <property type="protein sequence ID" value="AYB44007.1"/>
    <property type="molecule type" value="Genomic_DNA"/>
</dbReference>
<feature type="domain" description="DUF11" evidence="4">
    <location>
        <begin position="284"/>
        <end position="360"/>
    </location>
</feature>
<evidence type="ECO:0000256" key="3">
    <source>
        <dbReference type="ARBA" id="ARBA00022729"/>
    </source>
</evidence>
<proteinExistence type="inferred from homology"/>
<evidence type="ECO:0000313" key="6">
    <source>
        <dbReference type="Proteomes" id="UP000266552"/>
    </source>
</evidence>
<organism evidence="5 6">
    <name type="scientific">Paenibacillus lautus</name>
    <name type="common">Bacillus lautus</name>
    <dbReference type="NCBI Taxonomy" id="1401"/>
    <lineage>
        <taxon>Bacteria</taxon>
        <taxon>Bacillati</taxon>
        <taxon>Bacillota</taxon>
        <taxon>Bacilli</taxon>
        <taxon>Bacillales</taxon>
        <taxon>Paenibacillaceae</taxon>
        <taxon>Paenibacillus</taxon>
    </lineage>
</organism>
<evidence type="ECO:0000313" key="5">
    <source>
        <dbReference type="EMBL" id="AYB44007.1"/>
    </source>
</evidence>
<dbReference type="Proteomes" id="UP000266552">
    <property type="component" value="Chromosome"/>
</dbReference>
<evidence type="ECO:0000256" key="1">
    <source>
        <dbReference type="ARBA" id="ARBA00007257"/>
    </source>
</evidence>
<evidence type="ECO:0000256" key="2">
    <source>
        <dbReference type="ARBA" id="ARBA00022525"/>
    </source>
</evidence>
<dbReference type="InterPro" id="IPR008969">
    <property type="entry name" value="CarboxyPept-like_regulatory"/>
</dbReference>
<dbReference type="PANTHER" id="PTHR36108:SF13">
    <property type="entry name" value="COLOSSIN-B-RELATED"/>
    <property type="match status" value="1"/>
</dbReference>
<dbReference type="InterPro" id="IPR001434">
    <property type="entry name" value="OmcB-like_DUF11"/>
</dbReference>
<name>A0A385TNI8_PAELA</name>
<dbReference type="SUPFAM" id="SSF49464">
    <property type="entry name" value="Carboxypeptidase regulatory domain-like"/>
    <property type="match status" value="9"/>
</dbReference>
<dbReference type="Pfam" id="PF01345">
    <property type="entry name" value="DUF11"/>
    <property type="match status" value="1"/>
</dbReference>
<dbReference type="InterPro" id="IPR013784">
    <property type="entry name" value="Carb-bd-like_fold"/>
</dbReference>
<keyword evidence="3" id="KW-0732">Signal</keyword>
<comment type="similarity">
    <text evidence="1">Belongs to the serine-aspartate repeat-containing protein (SDr) family.</text>
</comment>
<dbReference type="GO" id="GO:0030246">
    <property type="term" value="F:carbohydrate binding"/>
    <property type="evidence" value="ECO:0007669"/>
    <property type="project" value="InterPro"/>
</dbReference>
<reference evidence="5 6" key="1">
    <citation type="submission" date="2018-09" db="EMBL/GenBank/DDBJ databases">
        <title>Genome Sequence of Paenibacillus lautus Strain E7593-69, Azo Dye-Degrading Bacteria, Isolated from Commercial Tattoo Inks.</title>
        <authorList>
            <person name="Nho S.W."/>
            <person name="Kim S.-J."/>
            <person name="Kweon O."/>
            <person name="Cerniglia C.E."/>
        </authorList>
    </citation>
    <scope>NUCLEOTIDE SEQUENCE [LARGE SCALE GENOMIC DNA]</scope>
    <source>
        <strain evidence="5 6">E7593-69</strain>
    </source>
</reference>
<keyword evidence="2" id="KW-0964">Secreted</keyword>
<keyword evidence="6" id="KW-1185">Reference proteome</keyword>
<sequence length="1945" mass="200697">MHARLSRNCLDGFFDFSAKIYRISLHEGKAGGIHKSRRKRRRRSIMTFPSTAQYVPVTMGGVPAVDPVRDVSPDETDIVGNSQFPAAYYAYDGTNVYFRMRLNADPRFKTGFTNFAWGVLFNTDGNESTYEWELVVNGLDNRLDLIRNTSSIPNSFNDQAEGIDGRGTPNFSIPIINFDIVRVQGTADGSQLGNSTNYFLDILIPAPTLFSTVGITDQTQLRLLFFTATNNNNLNKDFMGTGQILSTLFSDPLTISGGDVRAKLSLVQTSSVEPAPLLAGQQSVISGSITVTNTGRSSASLVVVNSTFPVDRLISLTVTSSPIGQTVFSKLASTLTWNVGTLLAGQSATLQYRLALVFTTSGTRLIDTKAAAGVDLFTGGGIGASSTASVEVTAFGGVTGTILDKTTGLPLTGVGVQATNTQNNAVVATGTTGEGGVFGFPTLPAGTYSLQFTFPNYNSLTVPVTVIAGQIITVNTTLAPLPAIAQGTVLDAQTSIGIAGAAVYLTDWLGVQVAQTFTDAAGNYSLPLNPGYYRISLSASGYQLVNKPLTLTAGEVGVVNAALQPNPGSLTGTVTDVISGISVTGAQIEVLDNRNNVLATAFTDSSGVYSFNSLAPSTNDRVRISAPAYVTAVIGFRINSGQTTIVNVPLTPVAGTITGIVTDSTSGLPLAGASLRVYNSEAITLQTTNTAVDGSYTLESLAPGSLTVVVAEEGYASRTIGAVVQASTVTALNVSLDQLAGAVTGVVWDTAGNPIADVNIRIFLNNIIVGRVATGEDGSYFIGNLAPNVYSLTTRAEGYGGQSFSVDISPGETEVADFTLLSDFGTLTGVVTDTSGNPLSGTAITLNVNVASGGLIVTRYVTQIDGSYFISNLFPGPYLVNAALNGFQNEFLGVTVNAGEQAGANFVLESNPGMISGVVRAEDGSPIAGASVVIKSSGGSGLTVATVFTDANGIFSSPNLASGNYTAGASVTGFQSGFATVEVQAGLTTDAAIILSQNPGSIQGQVTDAVTGLPIFGIIATVTNDSNFIVSSQLSDNESQFRFDGLSPGSYTVTVRALNFQSGLLGAVVKPDAITTTIFALEPEPGILIGQVSPAIGGALIEYYNNNNVLISSTVTDINGRFSFLGEQPGSYYLTATTQGYSSQVTAATVLAGQTTDVTIPLSANPGSVAGIVVDLEGNPIPTAFVKVYDGNESIRGVSAVLADGRFTIPSIPPGTENVIATAPNYSNDIQGVRIGLGEMVAGLRFVLRPDPGTVSGQIVDAISGVALLGADVELRIGDAAGLSVSSMSTTMSGDYQFFGLQPGSYTIIARAPGYGVDAIGAVIVSNSETVANLALVPSVGSIHGTVVNSEQSVITGQTEVKVFTNTGVLTETVFIDSSGGFTVPNVKPGEYNLVVTSPGFESLQQSVAVLAGAALHLILTLQPQTTTLNGNTVDAATQQGITGALIQVSNVNGIPVDSAYSDQTGSFTLTGIPAGNYVVTGSAFNYGSDTEAVVTSAGQSSQVLLELSPHPGRLSGLVSDVRTGANLEGAIIQLTVETNGALVATIVSGAGGLFSIGTLAPGRYALSASADGYAYEFGSCTVASGQETRFSFALEPLPGRLIGFVRSAVSGAVISESVVRLLQYDNFGPILGSTLTDSSGRFEISMVDAANYTITAGRIGFVTSQTSVLIGRAETVTVELLLRPSLTTLVGTVRSTAGGGLPNASVVVVDPNGVTNGEGITSQDGRYFVPSAAGGEQLLVVNAGQEGTRTVQLNQSPGQQSQVDVTLQGPFFSVTGTVMDEVNLSPVPGAIVHVLADSLNVIVNTVYADGVGQFVSAGYSNGSYTLSVSAPDFGSVALPAAVSGGLSNVIVRLPVLFGTLRGTIRDAGGHPLYLALAEIVTANGLLIRQTISNRSGQYGFTNVAAGQPYVRFSFPGKENVLVRPVIVNGQTTILDIILLDEEEE</sequence>
<dbReference type="KEGG" id="plw:D5F53_12190"/>